<proteinExistence type="predicted"/>
<dbReference type="GO" id="GO:0005524">
    <property type="term" value="F:ATP binding"/>
    <property type="evidence" value="ECO:0007669"/>
    <property type="project" value="UniProtKB-KW"/>
</dbReference>
<dbReference type="EMBL" id="UAWT01000012">
    <property type="protein sequence ID" value="SQC68962.1"/>
    <property type="molecule type" value="Genomic_DNA"/>
</dbReference>
<reference evidence="1 2" key="1">
    <citation type="submission" date="2018-06" db="EMBL/GenBank/DDBJ databases">
        <authorList>
            <consortium name="Pathogen Informatics"/>
            <person name="Doyle S."/>
        </authorList>
    </citation>
    <scope>NUCLEOTIDE SEQUENCE [LARGE SCALE GENOMIC DNA]</scope>
    <source>
        <strain evidence="1 2">NCTC13940</strain>
    </source>
</reference>
<organism evidence="1 2">
    <name type="scientific">Listeria fleischmannii subsp. fleischmannii</name>
    <dbReference type="NCBI Taxonomy" id="1671902"/>
    <lineage>
        <taxon>Bacteria</taxon>
        <taxon>Bacillati</taxon>
        <taxon>Bacillota</taxon>
        <taxon>Bacilli</taxon>
        <taxon>Bacillales</taxon>
        <taxon>Listeriaceae</taxon>
        <taxon>Listeria</taxon>
    </lineage>
</organism>
<keyword evidence="1" id="KW-0547">Nucleotide-binding</keyword>
<name>A0A2X3GL84_9LIST</name>
<evidence type="ECO:0000313" key="1">
    <source>
        <dbReference type="EMBL" id="SQC68962.1"/>
    </source>
</evidence>
<dbReference type="Proteomes" id="UP000250257">
    <property type="component" value="Unassembled WGS sequence"/>
</dbReference>
<gene>
    <name evidence="1" type="ORF">NCTC13940_01356</name>
</gene>
<sequence>MKRIGLGVPFIVSLEDELKSHGISIDEPVLSEGELLNLLWESNSSK</sequence>
<dbReference type="AlphaFoldDB" id="A0A2X3GL84"/>
<accession>A0A2X3GL84</accession>
<protein>
    <submittedName>
        <fullName evidence="1">Cobalt transporter ATP-binding subunit</fullName>
    </submittedName>
</protein>
<evidence type="ECO:0000313" key="2">
    <source>
        <dbReference type="Proteomes" id="UP000250257"/>
    </source>
</evidence>
<keyword evidence="1" id="KW-0067">ATP-binding</keyword>